<evidence type="ECO:0000313" key="2">
    <source>
        <dbReference type="Proteomes" id="UP000187194"/>
    </source>
</evidence>
<evidence type="ECO:0000313" key="1">
    <source>
        <dbReference type="EMBL" id="OMG75074.1"/>
    </source>
</evidence>
<protein>
    <submittedName>
        <fullName evidence="1">Uncharacterized protein</fullName>
    </submittedName>
</protein>
<sequence length="67" mass="6918">MANVLPAPVMSAACAATAKSAPARPAIAVCINFMRPPVCERMTTAPRRLGVPHDGNVTIDETGVTVT</sequence>
<organism evidence="1 2">
    <name type="scientific">Burkholderia ubonensis</name>
    <dbReference type="NCBI Taxonomy" id="101571"/>
    <lineage>
        <taxon>Bacteria</taxon>
        <taxon>Pseudomonadati</taxon>
        <taxon>Pseudomonadota</taxon>
        <taxon>Betaproteobacteria</taxon>
        <taxon>Burkholderiales</taxon>
        <taxon>Burkholderiaceae</taxon>
        <taxon>Burkholderia</taxon>
        <taxon>Burkholderia cepacia complex</taxon>
    </lineage>
</organism>
<dbReference type="EMBL" id="MTJZ01000002">
    <property type="protein sequence ID" value="OMG75074.1"/>
    <property type="molecule type" value="Genomic_DNA"/>
</dbReference>
<dbReference type="AlphaFoldDB" id="A0A1R1JI89"/>
<accession>A0A1R1JI89</accession>
<comment type="caution">
    <text evidence="1">The sequence shown here is derived from an EMBL/GenBank/DDBJ whole genome shotgun (WGS) entry which is preliminary data.</text>
</comment>
<name>A0A1R1JI89_9BURK</name>
<gene>
    <name evidence="1" type="ORF">BW685_02380</name>
</gene>
<dbReference type="Proteomes" id="UP000187194">
    <property type="component" value="Unassembled WGS sequence"/>
</dbReference>
<proteinExistence type="predicted"/>
<reference evidence="1 2" key="1">
    <citation type="submission" date="2017-01" db="EMBL/GenBank/DDBJ databases">
        <title>Phylogeographic, genomic and meropenem susceptibility analysis of Burkholderia ubonensis.</title>
        <authorList>
            <person name="Price E.P."/>
            <person name="Sarovich D.S."/>
            <person name="Webb J.R."/>
            <person name="Hall C.M."/>
            <person name="Sahl J.W."/>
            <person name="Kaestli M."/>
            <person name="Mayo M."/>
            <person name="Harrington G."/>
            <person name="Baker A.L."/>
            <person name="Sidak-Loftis L.C."/>
            <person name="Lummis M."/>
            <person name="Schupp J.M."/>
            <person name="Gillece J.D."/>
            <person name="Tuanyok A."/>
            <person name="Warner J."/>
            <person name="Busch J.D."/>
            <person name="Keim P."/>
            <person name="Currie B.J."/>
            <person name="Wagner D.M."/>
        </authorList>
    </citation>
    <scope>NUCLEOTIDE SEQUENCE [LARGE SCALE GENOMIC DNA]</scope>
    <source>
        <strain evidence="1 2">A21</strain>
    </source>
</reference>